<protein>
    <submittedName>
        <fullName evidence="1">Uncharacterized protein</fullName>
    </submittedName>
</protein>
<dbReference type="Proteomes" id="UP000008391">
    <property type="component" value="Segment"/>
</dbReference>
<evidence type="ECO:0000313" key="1">
    <source>
        <dbReference type="EMBL" id="AEJ94051.1"/>
    </source>
</evidence>
<reference evidence="1 2" key="1">
    <citation type="journal article" date="2012" name="J. Virol.">
        <title>Complete Genome Sequences of 138 Mycobacteriophages.</title>
        <authorList>
            <consortium name="the Science Education Alliance Phage Hunters Advancing Genomics and Evolutionary Science Program"/>
            <consortium name="the KwaZulu-Natal Research Institute for Tuberculosis and HIV Mycobacterial Genetics Course Students"/>
            <consortium name="the Phage Hunters Integrating Research and Education Program"/>
            <person name="Hatfull G.F."/>
        </authorList>
    </citation>
    <scope>NUCLEOTIDE SEQUENCE [LARGE SCALE GENOMIC DNA]</scope>
</reference>
<dbReference type="GeneID" id="18566063"/>
<accession>G1FGJ3</accession>
<proteinExistence type="predicted"/>
<gene>
    <name evidence="1" type="primary">128</name>
    <name evidence="1" type="ORF">THIBAULT_128</name>
</gene>
<dbReference type="OrthoDB" id="22742at10239"/>
<organism evidence="1 2">
    <name type="scientific">Mycobacterium phage Thibault</name>
    <dbReference type="NCBI Taxonomy" id="1052673"/>
    <lineage>
        <taxon>Viruses</taxon>
        <taxon>Duplodnaviria</taxon>
        <taxon>Heunggongvirae</taxon>
        <taxon>Uroviricota</taxon>
        <taxon>Caudoviricetes</taxon>
        <taxon>Omegavirus</taxon>
        <taxon>Omegavirus thibault</taxon>
    </lineage>
</organism>
<name>G1FGJ3_9CAUD</name>
<dbReference type="EMBL" id="JN201525">
    <property type="protein sequence ID" value="AEJ94051.1"/>
    <property type="molecule type" value="Genomic_DNA"/>
</dbReference>
<keyword evidence="2" id="KW-1185">Reference proteome</keyword>
<sequence length="92" mass="9936">MSDPVVEAVLRAIPPLCDGHQPTALMAAAAREVLKPIRELVEKLRLAAEGRQPFTNPSPTDLAYDVGHAFDDGALCLLALLDPLIYSSEELQ</sequence>
<dbReference type="KEGG" id="vg:18566063"/>
<evidence type="ECO:0000313" key="2">
    <source>
        <dbReference type="Proteomes" id="UP000008391"/>
    </source>
</evidence>
<dbReference type="RefSeq" id="YP_009018139.1">
    <property type="nucleotide sequence ID" value="NC_023738.1"/>
</dbReference>